<keyword evidence="4" id="KW-1185">Reference proteome</keyword>
<reference evidence="3 4" key="1">
    <citation type="submission" date="2023-10" db="EMBL/GenBank/DDBJ databases">
        <title>Culture-based analysis of two novel bacteria associated with mangrove crab gills.</title>
        <authorList>
            <person name="Yang X."/>
            <person name="Garuglieri E."/>
            <person name="Van Goethem M.W."/>
            <person name="Fusi M."/>
            <person name="Marasco R."/>
            <person name="Daffonchio D.G."/>
        </authorList>
    </citation>
    <scope>NUCLEOTIDE SEQUENCE</scope>
    <source>
        <strain evidence="3">UG2-1</strain>
        <strain evidence="2">UG2-2</strain>
        <strain evidence="4">UG2_2</strain>
    </source>
</reference>
<comment type="similarity">
    <text evidence="1">Belongs to the TonB-dependent receptor family.</text>
</comment>
<evidence type="ECO:0000256" key="1">
    <source>
        <dbReference type="PROSITE-ProRule" id="PRU01360"/>
    </source>
</evidence>
<organism evidence="3">
    <name type="scientific">Mangrovimonas cancribranchiae</name>
    <dbReference type="NCBI Taxonomy" id="3080055"/>
    <lineage>
        <taxon>Bacteria</taxon>
        <taxon>Pseudomonadati</taxon>
        <taxon>Bacteroidota</taxon>
        <taxon>Flavobacteriia</taxon>
        <taxon>Flavobacteriales</taxon>
        <taxon>Flavobacteriaceae</taxon>
        <taxon>Mangrovimonas</taxon>
    </lineage>
</organism>
<dbReference type="PROSITE" id="PS52016">
    <property type="entry name" value="TONB_DEPENDENT_REC_3"/>
    <property type="match status" value="1"/>
</dbReference>
<evidence type="ECO:0000313" key="3">
    <source>
        <dbReference type="EMBL" id="WXA13817.1"/>
    </source>
</evidence>
<keyword evidence="1" id="KW-1134">Transmembrane beta strand</keyword>
<dbReference type="RefSeq" id="WP_338733118.1">
    <property type="nucleotide sequence ID" value="NZ_CP136924.1"/>
</dbReference>
<keyword evidence="1" id="KW-0812">Transmembrane</keyword>
<gene>
    <name evidence="3" type="ORF">R3L15_02855</name>
    <name evidence="2" type="ORF">R3L16_04540</name>
</gene>
<evidence type="ECO:0000313" key="2">
    <source>
        <dbReference type="EMBL" id="WXA03762.1"/>
    </source>
</evidence>
<dbReference type="EMBL" id="CP136925">
    <property type="protein sequence ID" value="WXA13817.1"/>
    <property type="molecule type" value="Genomic_DNA"/>
</dbReference>
<dbReference type="Gene3D" id="2.170.130.10">
    <property type="entry name" value="TonB-dependent receptor, plug domain"/>
    <property type="match status" value="1"/>
</dbReference>
<evidence type="ECO:0000313" key="4">
    <source>
        <dbReference type="Proteomes" id="UP001368318"/>
    </source>
</evidence>
<proteinExistence type="inferred from homology"/>
<dbReference type="AlphaFoldDB" id="A0AAU6P8L5"/>
<dbReference type="EMBL" id="CP136924">
    <property type="protein sequence ID" value="WXA03762.1"/>
    <property type="molecule type" value="Genomic_DNA"/>
</dbReference>
<protein>
    <recommendedName>
        <fullName evidence="5">TonB-dependent receptor plug domain-containing protein</fullName>
    </recommendedName>
</protein>
<keyword evidence="1" id="KW-0472">Membrane</keyword>
<dbReference type="Proteomes" id="UP001368318">
    <property type="component" value="Chromosome"/>
</dbReference>
<keyword evidence="1" id="KW-0813">Transport</keyword>
<name>A0AAU6P8L5_9FLAO</name>
<sequence length="74" mass="8235">MIWAFESDSPNKNIQIIGDTKKPLYIIDNKEATPEEVEKIAPKKILSMTVLKGEKATKSYGEKGKNGVIIITTK</sequence>
<keyword evidence="1" id="KW-0998">Cell outer membrane</keyword>
<evidence type="ECO:0008006" key="5">
    <source>
        <dbReference type="Google" id="ProtNLM"/>
    </source>
</evidence>
<accession>A0AAU6P8L5</accession>
<dbReference type="GO" id="GO:0009279">
    <property type="term" value="C:cell outer membrane"/>
    <property type="evidence" value="ECO:0007669"/>
    <property type="project" value="UniProtKB-SubCell"/>
</dbReference>
<dbReference type="InterPro" id="IPR039426">
    <property type="entry name" value="TonB-dep_rcpt-like"/>
</dbReference>
<comment type="subcellular location">
    <subcellularLocation>
        <location evidence="1">Cell outer membrane</location>
        <topology evidence="1">Multi-pass membrane protein</topology>
    </subcellularLocation>
</comment>
<dbReference type="KEGG" id="mcaa:R3L15_02855"/>
<dbReference type="InterPro" id="IPR037066">
    <property type="entry name" value="Plug_dom_sf"/>
</dbReference>